<accession>A0A9X2WFB5</accession>
<comment type="caution">
    <text evidence="2">The sequence shown here is derived from an EMBL/GenBank/DDBJ whole genome shotgun (WGS) entry which is preliminary data.</text>
</comment>
<keyword evidence="1" id="KW-1133">Transmembrane helix</keyword>
<sequence length="98" mass="10739">MDAVSLTLLALLLLLLALACIYLSLRNQRGLAAPLGILWRYAGCGGLLASLWLMAAQGVVAFFAWLTTLMVLLVLVPALAFWLRNSLRNSLRSARRVK</sequence>
<dbReference type="RefSeq" id="WP_260976070.1">
    <property type="nucleotide sequence ID" value="NZ_JAOANI010000015.1"/>
</dbReference>
<reference evidence="2" key="2">
    <citation type="submission" date="2022-08" db="EMBL/GenBank/DDBJ databases">
        <authorList>
            <person name="Dong C."/>
        </authorList>
    </citation>
    <scope>NUCLEOTIDE SEQUENCE</scope>
    <source>
        <strain evidence="2">59MF3M-4</strain>
    </source>
</reference>
<reference evidence="2" key="1">
    <citation type="journal article" date="2022" name="Front. Microbiol.">
        <title>Genome-based taxonomic rearrangement of Oceanobacter-related bacteria including the description of Thalassolituus hydrocarbonoclasticus sp. nov. and Thalassolituus pacificus sp. nov. and emended description of the genus Thalassolituus.</title>
        <authorList>
            <person name="Dong C."/>
            <person name="Wei L."/>
            <person name="Wang J."/>
            <person name="Lai Q."/>
            <person name="Huang Z."/>
            <person name="Shao Z."/>
        </authorList>
    </citation>
    <scope>NUCLEOTIDE SEQUENCE</scope>
    <source>
        <strain evidence="2">59MF3M-4</strain>
    </source>
</reference>
<protein>
    <submittedName>
        <fullName evidence="2">Uncharacterized protein</fullName>
    </submittedName>
</protein>
<dbReference type="AlphaFoldDB" id="A0A9X2WFB5"/>
<gene>
    <name evidence="2" type="ORF">NYR02_09215</name>
</gene>
<feature type="transmembrane region" description="Helical" evidence="1">
    <location>
        <begin position="37"/>
        <end position="56"/>
    </location>
</feature>
<dbReference type="EMBL" id="JAOANI010000015">
    <property type="protein sequence ID" value="MCT7359198.1"/>
    <property type="molecule type" value="Genomic_DNA"/>
</dbReference>
<keyword evidence="3" id="KW-1185">Reference proteome</keyword>
<feature type="transmembrane region" description="Helical" evidence="1">
    <location>
        <begin position="6"/>
        <end position="25"/>
    </location>
</feature>
<organism evidence="2 3">
    <name type="scientific">Thalassolituus pacificus</name>
    <dbReference type="NCBI Taxonomy" id="2975440"/>
    <lineage>
        <taxon>Bacteria</taxon>
        <taxon>Pseudomonadati</taxon>
        <taxon>Pseudomonadota</taxon>
        <taxon>Gammaproteobacteria</taxon>
        <taxon>Oceanospirillales</taxon>
        <taxon>Oceanospirillaceae</taxon>
        <taxon>Thalassolituus</taxon>
    </lineage>
</organism>
<keyword evidence="1" id="KW-0812">Transmembrane</keyword>
<evidence type="ECO:0000313" key="3">
    <source>
        <dbReference type="Proteomes" id="UP001147830"/>
    </source>
</evidence>
<dbReference type="Proteomes" id="UP001147830">
    <property type="component" value="Unassembled WGS sequence"/>
</dbReference>
<evidence type="ECO:0000313" key="2">
    <source>
        <dbReference type="EMBL" id="MCT7359198.1"/>
    </source>
</evidence>
<feature type="transmembrane region" description="Helical" evidence="1">
    <location>
        <begin position="62"/>
        <end position="83"/>
    </location>
</feature>
<evidence type="ECO:0000256" key="1">
    <source>
        <dbReference type="SAM" id="Phobius"/>
    </source>
</evidence>
<proteinExistence type="predicted"/>
<keyword evidence="1" id="KW-0472">Membrane</keyword>
<name>A0A9X2WFB5_9GAMM</name>